<name>A0A5B1LNY1_9ACTN</name>
<evidence type="ECO:0000313" key="2">
    <source>
        <dbReference type="Proteomes" id="UP000325003"/>
    </source>
</evidence>
<protein>
    <recommendedName>
        <fullName evidence="3">DUF559 domain-containing protein</fullName>
    </recommendedName>
</protein>
<reference evidence="1 2" key="1">
    <citation type="submission" date="2019-09" db="EMBL/GenBank/DDBJ databases">
        <title>Nocardioides panacisoli sp. nov., isolated from the soil of a ginseng field.</title>
        <authorList>
            <person name="Cho C."/>
        </authorList>
    </citation>
    <scope>NUCLEOTIDE SEQUENCE [LARGE SCALE GENOMIC DNA]</scope>
    <source>
        <strain evidence="1 2">BN130099</strain>
    </source>
</reference>
<evidence type="ECO:0008006" key="3">
    <source>
        <dbReference type="Google" id="ProtNLM"/>
    </source>
</evidence>
<accession>A0A5B1LNY1</accession>
<dbReference type="RefSeq" id="WP_149726767.1">
    <property type="nucleotide sequence ID" value="NZ_VUJV01000001.1"/>
</dbReference>
<comment type="caution">
    <text evidence="1">The sequence shown here is derived from an EMBL/GenBank/DDBJ whole genome shotgun (WGS) entry which is preliminary data.</text>
</comment>
<dbReference type="EMBL" id="VUJV01000001">
    <property type="protein sequence ID" value="KAA1421307.1"/>
    <property type="molecule type" value="Genomic_DNA"/>
</dbReference>
<keyword evidence="2" id="KW-1185">Reference proteome</keyword>
<dbReference type="AlphaFoldDB" id="A0A5B1LNY1"/>
<gene>
    <name evidence="1" type="ORF">F0U44_03080</name>
</gene>
<proteinExistence type="predicted"/>
<evidence type="ECO:0000313" key="1">
    <source>
        <dbReference type="EMBL" id="KAA1421307.1"/>
    </source>
</evidence>
<sequence length="308" mass="34354">MDERIQRLIATQSGILARRQLTGIGMNWDAVHHQIVAGRWSARTPRVISCVTGALTIEQRRWVGVLHAGPRSMLGGLTAGARHGLVGWERSEVTVLVDDELSFEPVAGIRFFRSRRPYELLVSPKPGIPSCQIEPALLLWAGYDAALRPAHGVLAASVQQRLTTPARLREYVELLKPLRRASGFRRLIGDIEGGVHSGSERDVTTMCRSYGLPMPNRQVSRVDSDGRRRWTDCEWHLPDGRVLVLEVDGSFHMDVMQWSADKRRGRRISGRDRMIVGATAFEVRHEPGEVAKDLLALGVRRRVPGTAA</sequence>
<organism evidence="1 2">
    <name type="scientific">Nocardioides humilatus</name>
    <dbReference type="NCBI Taxonomy" id="2607660"/>
    <lineage>
        <taxon>Bacteria</taxon>
        <taxon>Bacillati</taxon>
        <taxon>Actinomycetota</taxon>
        <taxon>Actinomycetes</taxon>
        <taxon>Propionibacteriales</taxon>
        <taxon>Nocardioidaceae</taxon>
        <taxon>Nocardioides</taxon>
    </lineage>
</organism>
<dbReference type="Proteomes" id="UP000325003">
    <property type="component" value="Unassembled WGS sequence"/>
</dbReference>
<reference evidence="1 2" key="2">
    <citation type="submission" date="2019-09" db="EMBL/GenBank/DDBJ databases">
        <authorList>
            <person name="Jin C."/>
        </authorList>
    </citation>
    <scope>NUCLEOTIDE SEQUENCE [LARGE SCALE GENOMIC DNA]</scope>
    <source>
        <strain evidence="1 2">BN130099</strain>
    </source>
</reference>